<dbReference type="PANTHER" id="PTHR33924">
    <property type="entry name" value="CATION-TRANSPORTING ATPASE"/>
    <property type="match status" value="1"/>
</dbReference>
<reference evidence="1 2" key="1">
    <citation type="submission" date="2018-09" db="EMBL/GenBank/DDBJ databases">
        <title>A high-quality reference genome of wild soybean provides a powerful tool to mine soybean genomes.</title>
        <authorList>
            <person name="Xie M."/>
            <person name="Chung C.Y.L."/>
            <person name="Li M.-W."/>
            <person name="Wong F.-L."/>
            <person name="Chan T.-F."/>
            <person name="Lam H.-M."/>
        </authorList>
    </citation>
    <scope>NUCLEOTIDE SEQUENCE [LARGE SCALE GENOMIC DNA]</scope>
    <source>
        <strain evidence="2">cv. W05</strain>
        <tissue evidence="1">Hypocotyl of etiolated seedlings</tissue>
    </source>
</reference>
<dbReference type="AlphaFoldDB" id="A0A445JEF9"/>
<organism evidence="1 2">
    <name type="scientific">Glycine soja</name>
    <name type="common">Wild soybean</name>
    <dbReference type="NCBI Taxonomy" id="3848"/>
    <lineage>
        <taxon>Eukaryota</taxon>
        <taxon>Viridiplantae</taxon>
        <taxon>Streptophyta</taxon>
        <taxon>Embryophyta</taxon>
        <taxon>Tracheophyta</taxon>
        <taxon>Spermatophyta</taxon>
        <taxon>Magnoliopsida</taxon>
        <taxon>eudicotyledons</taxon>
        <taxon>Gunneridae</taxon>
        <taxon>Pentapetalae</taxon>
        <taxon>rosids</taxon>
        <taxon>fabids</taxon>
        <taxon>Fabales</taxon>
        <taxon>Fabaceae</taxon>
        <taxon>Papilionoideae</taxon>
        <taxon>50 kb inversion clade</taxon>
        <taxon>NPAAA clade</taxon>
        <taxon>indigoferoid/millettioid clade</taxon>
        <taxon>Phaseoleae</taxon>
        <taxon>Glycine</taxon>
        <taxon>Glycine subgen. Soja</taxon>
    </lineage>
</organism>
<dbReference type="Gramene" id="XM_028387990.1">
    <property type="protein sequence ID" value="XP_028243791.1"/>
    <property type="gene ID" value="LOC114421882"/>
</dbReference>
<sequence length="300" mass="33384">MGSNDNFGDGIFKTRPHLADVTNLPAKRSFSLVSGDGGDLQFTKKIRLGVENLAKGKSQMQFGAHAYLNNEVLLQPKEKHTILLPFSDDTLHSFQNPSLTVEGMEEQNPLDLENFKFGKEGDGIVATDRAVESGGKDICDVENLGSPKCGAEQMPTISVSNDSNFLGLKPCSSSVTEAADLKSCTCSFCSKAGYIWSDLHYQDAKGRLSAIKKSQKEAKMIIQKFSGLENTVMHDQHRSEESLKLELSLVHQWKSLFLQMQNMYTQESSQLETSFETLKNLRENCKTDLELNDNSHHQNQ</sequence>
<protein>
    <submittedName>
        <fullName evidence="1">Uncharacterized protein</fullName>
    </submittedName>
</protein>
<comment type="caution">
    <text evidence="1">The sequence shown here is derived from an EMBL/GenBank/DDBJ whole genome shotgun (WGS) entry which is preliminary data.</text>
</comment>
<evidence type="ECO:0000313" key="2">
    <source>
        <dbReference type="Proteomes" id="UP000289340"/>
    </source>
</evidence>
<dbReference type="EMBL" id="QZWG01000008">
    <property type="protein sequence ID" value="RZB96807.1"/>
    <property type="molecule type" value="Genomic_DNA"/>
</dbReference>
<gene>
    <name evidence="1" type="ORF">D0Y65_020495</name>
</gene>
<keyword evidence="2" id="KW-1185">Reference proteome</keyword>
<evidence type="ECO:0000313" key="1">
    <source>
        <dbReference type="EMBL" id="RZB96807.1"/>
    </source>
</evidence>
<dbReference type="Proteomes" id="UP000289340">
    <property type="component" value="Chromosome 8"/>
</dbReference>
<name>A0A445JEF9_GLYSO</name>
<dbReference type="PANTHER" id="PTHR33924:SF1">
    <property type="entry name" value="DNA-DIRECTED RNA POLYMERASE SUBUNIT BETA"/>
    <property type="match status" value="1"/>
</dbReference>
<proteinExistence type="predicted"/>
<accession>A0A445JEF9</accession>